<dbReference type="AlphaFoldDB" id="A0A9W6VGZ8"/>
<accession>A0A9W6VGZ8</accession>
<evidence type="ECO:0000259" key="1">
    <source>
        <dbReference type="Pfam" id="PF13649"/>
    </source>
</evidence>
<dbReference type="Gene3D" id="3.40.50.150">
    <property type="entry name" value="Vaccinia Virus protein VP39"/>
    <property type="match status" value="1"/>
</dbReference>
<evidence type="ECO:0000313" key="2">
    <source>
        <dbReference type="EMBL" id="GLY66021.1"/>
    </source>
</evidence>
<comment type="caution">
    <text evidence="2">The sequence shown here is derived from an EMBL/GenBank/DDBJ whole genome shotgun (WGS) entry which is preliminary data.</text>
</comment>
<sequence length="219" mass="23780">MITTDGCSVEVYRLLPPDGEAEIVHAAVPSGAEVLDLGCGTGRLAHRLLELGHPVTAVDDSPEMLAHVHGATNVLARIEELRLGRRFDAVLLASHLINNPNSGPLLETVREHLSDTGQAIVQWHPPEWFDSVAEGATGALGEVSVRLSDISRKADLLSATVHYEARGRHWSQSFVARQLSDTRLREVLSGAGLRFDRWCTADRSWFAAVAGEKTGARHS</sequence>
<dbReference type="SUPFAM" id="SSF53335">
    <property type="entry name" value="S-adenosyl-L-methionine-dependent methyltransferases"/>
    <property type="match status" value="1"/>
</dbReference>
<dbReference type="RefSeq" id="WP_285486973.1">
    <property type="nucleotide sequence ID" value="NZ_BSTI01000005.1"/>
</dbReference>
<dbReference type="Pfam" id="PF13649">
    <property type="entry name" value="Methyltransf_25"/>
    <property type="match status" value="1"/>
</dbReference>
<feature type="domain" description="Methyltransferase" evidence="1">
    <location>
        <begin position="34"/>
        <end position="117"/>
    </location>
</feature>
<dbReference type="EMBL" id="BSTI01000005">
    <property type="protein sequence ID" value="GLY66021.1"/>
    <property type="molecule type" value="Genomic_DNA"/>
</dbReference>
<keyword evidence="2" id="KW-0808">Transferase</keyword>
<keyword evidence="2" id="KW-0489">Methyltransferase</keyword>
<gene>
    <name evidence="2" type="ORF">Atai01_26400</name>
</gene>
<keyword evidence="3" id="KW-1185">Reference proteome</keyword>
<dbReference type="Gene3D" id="2.20.130.10">
    <property type="entry name" value="CAC2371-like domains"/>
    <property type="match status" value="1"/>
</dbReference>
<reference evidence="2" key="1">
    <citation type="submission" date="2023-03" db="EMBL/GenBank/DDBJ databases">
        <title>Amycolatopsis taiwanensis NBRC 103393.</title>
        <authorList>
            <person name="Ichikawa N."/>
            <person name="Sato H."/>
            <person name="Tonouchi N."/>
        </authorList>
    </citation>
    <scope>NUCLEOTIDE SEQUENCE</scope>
    <source>
        <strain evidence="2">NBRC 103393</strain>
    </source>
</reference>
<name>A0A9W6VGZ8_9PSEU</name>
<dbReference type="InterPro" id="IPR041698">
    <property type="entry name" value="Methyltransf_25"/>
</dbReference>
<evidence type="ECO:0000313" key="3">
    <source>
        <dbReference type="Proteomes" id="UP001165136"/>
    </source>
</evidence>
<organism evidence="2 3">
    <name type="scientific">Amycolatopsis taiwanensis</name>
    <dbReference type="NCBI Taxonomy" id="342230"/>
    <lineage>
        <taxon>Bacteria</taxon>
        <taxon>Bacillati</taxon>
        <taxon>Actinomycetota</taxon>
        <taxon>Actinomycetes</taxon>
        <taxon>Pseudonocardiales</taxon>
        <taxon>Pseudonocardiaceae</taxon>
        <taxon>Amycolatopsis</taxon>
    </lineage>
</organism>
<dbReference type="CDD" id="cd02440">
    <property type="entry name" value="AdoMet_MTases"/>
    <property type="match status" value="1"/>
</dbReference>
<dbReference type="PANTHER" id="PTHR42912">
    <property type="entry name" value="METHYLTRANSFERASE"/>
    <property type="match status" value="1"/>
</dbReference>
<dbReference type="InterPro" id="IPR050508">
    <property type="entry name" value="Methyltransf_Superfamily"/>
</dbReference>
<proteinExistence type="predicted"/>
<protein>
    <submittedName>
        <fullName evidence="2">Methyltransferase</fullName>
    </submittedName>
</protein>
<dbReference type="PANTHER" id="PTHR42912:SF80">
    <property type="entry name" value="METHYLTRANSFERASE DOMAIN-CONTAINING PROTEIN"/>
    <property type="match status" value="1"/>
</dbReference>
<dbReference type="Proteomes" id="UP001165136">
    <property type="component" value="Unassembled WGS sequence"/>
</dbReference>
<dbReference type="GO" id="GO:0032259">
    <property type="term" value="P:methylation"/>
    <property type="evidence" value="ECO:0007669"/>
    <property type="project" value="UniProtKB-KW"/>
</dbReference>
<dbReference type="InterPro" id="IPR029063">
    <property type="entry name" value="SAM-dependent_MTases_sf"/>
</dbReference>
<dbReference type="GO" id="GO:0008168">
    <property type="term" value="F:methyltransferase activity"/>
    <property type="evidence" value="ECO:0007669"/>
    <property type="project" value="UniProtKB-KW"/>
</dbReference>